<feature type="transmembrane region" description="Helical" evidence="1">
    <location>
        <begin position="184"/>
        <end position="205"/>
    </location>
</feature>
<dbReference type="InterPro" id="IPR019251">
    <property type="entry name" value="DUF2231_TM"/>
</dbReference>
<dbReference type="CDD" id="cd00350">
    <property type="entry name" value="rubredoxin_like"/>
    <property type="match status" value="1"/>
</dbReference>
<gene>
    <name evidence="3" type="ORF">HP555_04010</name>
</gene>
<evidence type="ECO:0000259" key="2">
    <source>
        <dbReference type="PROSITE" id="PS50903"/>
    </source>
</evidence>
<dbReference type="Proteomes" id="UP000596092">
    <property type="component" value="Chromosome"/>
</dbReference>
<dbReference type="PROSITE" id="PS50903">
    <property type="entry name" value="RUBREDOXIN_LIKE"/>
    <property type="match status" value="1"/>
</dbReference>
<dbReference type="GO" id="GO:0005506">
    <property type="term" value="F:iron ion binding"/>
    <property type="evidence" value="ECO:0007669"/>
    <property type="project" value="InterPro"/>
</dbReference>
<dbReference type="AlphaFoldDB" id="A0A7T6AQ44"/>
<feature type="domain" description="Rubredoxin-like" evidence="2">
    <location>
        <begin position="1"/>
        <end position="35"/>
    </location>
</feature>
<evidence type="ECO:0000313" key="3">
    <source>
        <dbReference type="EMBL" id="QQG65090.1"/>
    </source>
</evidence>
<keyword evidence="1" id="KW-0472">Membrane</keyword>
<feature type="transmembrane region" description="Helical" evidence="1">
    <location>
        <begin position="149"/>
        <end position="172"/>
    </location>
</feature>
<evidence type="ECO:0000256" key="1">
    <source>
        <dbReference type="SAM" id="Phobius"/>
    </source>
</evidence>
<dbReference type="RefSeq" id="WP_199263906.1">
    <property type="nucleotide sequence ID" value="NZ_CP054140.1"/>
</dbReference>
<keyword evidence="1" id="KW-0812">Transmembrane</keyword>
<feature type="transmembrane region" description="Helical" evidence="1">
    <location>
        <begin position="92"/>
        <end position="111"/>
    </location>
</feature>
<name>A0A7T6AQ44_9BACT</name>
<dbReference type="Gene3D" id="2.20.28.10">
    <property type="match status" value="1"/>
</dbReference>
<dbReference type="KEGG" id="dog:HP555_04010"/>
<dbReference type="Pfam" id="PF09990">
    <property type="entry name" value="DUF2231"/>
    <property type="match status" value="1"/>
</dbReference>
<sequence>MRKWECTVCGYIHEGEEPPEECPVCLADKSMFVELVEETSGVEEATPVEAAAVTTVSEPSTSQPQSRLYNFASEQILKHHLHPIMSHTPNGVLPMALIFLLIAALFGFSLFETAAFYSYLFVLLAMPLVLFTGYETWKKRYRGALTSVFKIKIGASVVAVLLLLLLTIWRAVDPDIATTPSTGRWVFLGLSLILVGAVGGAGHLGGKLVFGTRKN</sequence>
<dbReference type="InterPro" id="IPR048574">
    <property type="entry name" value="RUBY_RBDX"/>
</dbReference>
<organism evidence="3 4">
    <name type="scientific">Desulfobulbus oligotrophicus</name>
    <dbReference type="NCBI Taxonomy" id="1909699"/>
    <lineage>
        <taxon>Bacteria</taxon>
        <taxon>Pseudomonadati</taxon>
        <taxon>Thermodesulfobacteriota</taxon>
        <taxon>Desulfobulbia</taxon>
        <taxon>Desulfobulbales</taxon>
        <taxon>Desulfobulbaceae</taxon>
        <taxon>Desulfobulbus</taxon>
    </lineage>
</organism>
<reference evidence="3 4" key="1">
    <citation type="submission" date="2020-05" db="EMBL/GenBank/DDBJ databases">
        <title>Complete genome of Desulfobulbus oligotrophicus.</title>
        <authorList>
            <person name="Podar M."/>
        </authorList>
    </citation>
    <scope>NUCLEOTIDE SEQUENCE [LARGE SCALE GENOMIC DNA]</scope>
    <source>
        <strain evidence="3 4">Prop6</strain>
    </source>
</reference>
<accession>A0A7T6AQ44</accession>
<feature type="transmembrane region" description="Helical" evidence="1">
    <location>
        <begin position="117"/>
        <end position="137"/>
    </location>
</feature>
<dbReference type="SUPFAM" id="SSF57802">
    <property type="entry name" value="Rubredoxin-like"/>
    <property type="match status" value="1"/>
</dbReference>
<dbReference type="EMBL" id="CP054140">
    <property type="protein sequence ID" value="QQG65090.1"/>
    <property type="molecule type" value="Genomic_DNA"/>
</dbReference>
<dbReference type="InterPro" id="IPR024934">
    <property type="entry name" value="Rubredoxin-like_dom"/>
</dbReference>
<dbReference type="Pfam" id="PF21349">
    <property type="entry name" value="RUBY_RBDX"/>
    <property type="match status" value="1"/>
</dbReference>
<keyword evidence="4" id="KW-1185">Reference proteome</keyword>
<evidence type="ECO:0000313" key="4">
    <source>
        <dbReference type="Proteomes" id="UP000596092"/>
    </source>
</evidence>
<keyword evidence="1" id="KW-1133">Transmembrane helix</keyword>
<protein>
    <submittedName>
        <fullName evidence="3">Rubredoxin-type Fe(Cys)4 protein</fullName>
    </submittedName>
</protein>
<proteinExistence type="predicted"/>